<dbReference type="InterPro" id="IPR008979">
    <property type="entry name" value="Galactose-bd-like_sf"/>
</dbReference>
<sequence length="165" mass="16994">MANARWIWFPEGDPAASAPAATRYLRRTFTAPAGPYTAAHLVVTGDDTVDVWLNDTWLAVSPRATDSWRQAIRVDLSAALRPGANTLTLAARNTSQGPAGVVGYLDIAAAGGTVALVTDGGWQAANAVPHAWVAARDLGAYGTGPWGTGVQLPTTGASSPSPSRG</sequence>
<evidence type="ECO:0008006" key="3">
    <source>
        <dbReference type="Google" id="ProtNLM"/>
    </source>
</evidence>
<evidence type="ECO:0000313" key="1">
    <source>
        <dbReference type="EMBL" id="GFJ82983.1"/>
    </source>
</evidence>
<dbReference type="AlphaFoldDB" id="A0A6V8KCN9"/>
<reference evidence="1 2" key="2">
    <citation type="submission" date="2020-03" db="EMBL/GenBank/DDBJ databases">
        <authorList>
            <person name="Ichikawa N."/>
            <person name="Kimura A."/>
            <person name="Kitahashi Y."/>
            <person name="Uohara A."/>
        </authorList>
    </citation>
    <scope>NUCLEOTIDE SEQUENCE [LARGE SCALE GENOMIC DNA]</scope>
    <source>
        <strain evidence="1 2">NBRC 108639</strain>
    </source>
</reference>
<proteinExistence type="predicted"/>
<gene>
    <name evidence="1" type="ORF">Phou_071630</name>
</gene>
<protein>
    <recommendedName>
        <fullName evidence="3">Glycosyl hydrolases family 2 sugar binding domain-containing protein</fullName>
    </recommendedName>
</protein>
<dbReference type="RefSeq" id="WP_246274049.1">
    <property type="nucleotide sequence ID" value="NZ_BLPF01000002.1"/>
</dbReference>
<keyword evidence="2" id="KW-1185">Reference proteome</keyword>
<comment type="caution">
    <text evidence="1">The sequence shown here is derived from an EMBL/GenBank/DDBJ whole genome shotgun (WGS) entry which is preliminary data.</text>
</comment>
<reference evidence="1 2" key="1">
    <citation type="submission" date="2020-03" db="EMBL/GenBank/DDBJ databases">
        <title>Whole genome shotgun sequence of Phytohabitans houttuyneae NBRC 108639.</title>
        <authorList>
            <person name="Komaki H."/>
            <person name="Tamura T."/>
        </authorList>
    </citation>
    <scope>NUCLEOTIDE SEQUENCE [LARGE SCALE GENOMIC DNA]</scope>
    <source>
        <strain evidence="1 2">NBRC 108639</strain>
    </source>
</reference>
<name>A0A6V8KCN9_9ACTN</name>
<accession>A0A6V8KCN9</accession>
<dbReference type="Gene3D" id="2.60.120.260">
    <property type="entry name" value="Galactose-binding domain-like"/>
    <property type="match status" value="1"/>
</dbReference>
<dbReference type="SUPFAM" id="SSF49785">
    <property type="entry name" value="Galactose-binding domain-like"/>
    <property type="match status" value="1"/>
</dbReference>
<dbReference type="Proteomes" id="UP000482800">
    <property type="component" value="Unassembled WGS sequence"/>
</dbReference>
<dbReference type="EMBL" id="BLPF01000002">
    <property type="protein sequence ID" value="GFJ82983.1"/>
    <property type="molecule type" value="Genomic_DNA"/>
</dbReference>
<organism evidence="1 2">
    <name type="scientific">Phytohabitans houttuyneae</name>
    <dbReference type="NCBI Taxonomy" id="1076126"/>
    <lineage>
        <taxon>Bacteria</taxon>
        <taxon>Bacillati</taxon>
        <taxon>Actinomycetota</taxon>
        <taxon>Actinomycetes</taxon>
        <taxon>Micromonosporales</taxon>
        <taxon>Micromonosporaceae</taxon>
    </lineage>
</organism>
<evidence type="ECO:0000313" key="2">
    <source>
        <dbReference type="Proteomes" id="UP000482800"/>
    </source>
</evidence>